<dbReference type="GO" id="GO:0004106">
    <property type="term" value="F:chorismate mutase activity"/>
    <property type="evidence" value="ECO:0007669"/>
    <property type="project" value="UniProtKB-EC"/>
</dbReference>
<dbReference type="NCBIfam" id="TIGR01803">
    <property type="entry name" value="CM-like"/>
    <property type="match status" value="1"/>
</dbReference>
<keyword evidence="2" id="KW-0413">Isomerase</keyword>
<feature type="binding site" evidence="3">
    <location>
        <position position="14"/>
    </location>
    <ligand>
        <name>substrate</name>
    </ligand>
</feature>
<reference evidence="5 6" key="1">
    <citation type="submission" date="2016-05" db="EMBL/GenBank/DDBJ databases">
        <title>Genome Sequence of Pseudomonas citronellolis Strain SJTE-3, an Estrogens and Persistent Organic Pollutants degradation strain.</title>
        <authorList>
            <person name="Liang R."/>
        </authorList>
    </citation>
    <scope>NUCLEOTIDE SEQUENCE [LARGE SCALE GENOMIC DNA]</scope>
    <source>
        <strain evidence="5 6">SJTE-3</strain>
    </source>
</reference>
<protein>
    <recommendedName>
        <fullName evidence="1">chorismate mutase</fullName>
        <ecNumber evidence="1">5.4.99.5</ecNumber>
    </recommendedName>
</protein>
<dbReference type="GO" id="GO:0009697">
    <property type="term" value="P:salicylic acid biosynthetic process"/>
    <property type="evidence" value="ECO:0007669"/>
    <property type="project" value="InterPro"/>
</dbReference>
<dbReference type="Gene3D" id="1.20.59.10">
    <property type="entry name" value="Chorismate mutase"/>
    <property type="match status" value="1"/>
</dbReference>
<dbReference type="InterPro" id="IPR036979">
    <property type="entry name" value="CM_dom_sf"/>
</dbReference>
<evidence type="ECO:0000256" key="1">
    <source>
        <dbReference type="ARBA" id="ARBA00012404"/>
    </source>
</evidence>
<evidence type="ECO:0000313" key="6">
    <source>
        <dbReference type="Proteomes" id="UP000077748"/>
    </source>
</evidence>
<dbReference type="SUPFAM" id="SSF48600">
    <property type="entry name" value="Chorismate mutase II"/>
    <property type="match status" value="1"/>
</dbReference>
<gene>
    <name evidence="5" type="ORF">A9C11_16270</name>
</gene>
<organism evidence="5 6">
    <name type="scientific">Pseudomonas citronellolis</name>
    <dbReference type="NCBI Taxonomy" id="53408"/>
    <lineage>
        <taxon>Bacteria</taxon>
        <taxon>Pseudomonadati</taxon>
        <taxon>Pseudomonadota</taxon>
        <taxon>Gammaproteobacteria</taxon>
        <taxon>Pseudomonadales</taxon>
        <taxon>Pseudomonadaceae</taxon>
        <taxon>Pseudomonas</taxon>
    </lineage>
</organism>
<dbReference type="GO" id="GO:0046417">
    <property type="term" value="P:chorismate metabolic process"/>
    <property type="evidence" value="ECO:0007669"/>
    <property type="project" value="InterPro"/>
</dbReference>
<dbReference type="GO" id="GO:0016835">
    <property type="term" value="F:carbon-oxygen lyase activity"/>
    <property type="evidence" value="ECO:0007669"/>
    <property type="project" value="InterPro"/>
</dbReference>
<dbReference type="InterPro" id="IPR051331">
    <property type="entry name" value="Chorismate_mutase-related"/>
</dbReference>
<feature type="binding site" evidence="3">
    <location>
        <position position="90"/>
    </location>
    <ligand>
        <name>substrate</name>
    </ligand>
</feature>
<dbReference type="PANTHER" id="PTHR38041:SF1">
    <property type="entry name" value="CHORISMATE MUTASE"/>
    <property type="match status" value="1"/>
</dbReference>
<name>A0A1A9KD28_9PSED</name>
<proteinExistence type="predicted"/>
<feature type="binding site" evidence="3">
    <location>
        <position position="42"/>
    </location>
    <ligand>
        <name>substrate</name>
    </ligand>
</feature>
<dbReference type="EMBL" id="CP015878">
    <property type="protein sequence ID" value="ANI15435.1"/>
    <property type="molecule type" value="Genomic_DNA"/>
</dbReference>
<dbReference type="RefSeq" id="WP_058489588.1">
    <property type="nucleotide sequence ID" value="NZ_BDGS01000001.1"/>
</dbReference>
<dbReference type="InterPro" id="IPR036263">
    <property type="entry name" value="Chorismate_II_sf"/>
</dbReference>
<keyword evidence="5" id="KW-0670">Pyruvate</keyword>
<evidence type="ECO:0000259" key="4">
    <source>
        <dbReference type="PROSITE" id="PS51168"/>
    </source>
</evidence>
<feature type="binding site" evidence="3">
    <location>
        <position position="31"/>
    </location>
    <ligand>
        <name>substrate</name>
    </ligand>
</feature>
<dbReference type="PIRSF" id="PIRSF029775">
    <property type="entry name" value="Isochor_pyr_lyas"/>
    <property type="match status" value="1"/>
</dbReference>
<dbReference type="Proteomes" id="UP000077748">
    <property type="component" value="Chromosome"/>
</dbReference>
<dbReference type="Pfam" id="PF01817">
    <property type="entry name" value="CM_2"/>
    <property type="match status" value="1"/>
</dbReference>
<accession>A0A1A9KD28</accession>
<dbReference type="SMART" id="SM00830">
    <property type="entry name" value="CM_2"/>
    <property type="match status" value="1"/>
</dbReference>
<dbReference type="NCBIfam" id="NF005475">
    <property type="entry name" value="PRK07075.1"/>
    <property type="match status" value="1"/>
</dbReference>
<evidence type="ECO:0000313" key="5">
    <source>
        <dbReference type="EMBL" id="ANI15435.1"/>
    </source>
</evidence>
<dbReference type="AlphaFoldDB" id="A0A1A9KD28"/>
<dbReference type="EC" id="5.4.99.5" evidence="1"/>
<dbReference type="PROSITE" id="PS51168">
    <property type="entry name" value="CHORISMATE_MUT_2"/>
    <property type="match status" value="1"/>
</dbReference>
<keyword evidence="5" id="KW-0456">Lyase</keyword>
<dbReference type="PANTHER" id="PTHR38041">
    <property type="entry name" value="CHORISMATE MUTASE"/>
    <property type="match status" value="1"/>
</dbReference>
<dbReference type="InterPro" id="IPR008241">
    <property type="entry name" value="Isochorismate_pyruvate-lyase"/>
</dbReference>
<evidence type="ECO:0000256" key="3">
    <source>
        <dbReference type="PIRSR" id="PIRSR029775-1"/>
    </source>
</evidence>
<evidence type="ECO:0000256" key="2">
    <source>
        <dbReference type="ARBA" id="ARBA00023235"/>
    </source>
</evidence>
<sequence length="106" mass="11828">MKTPEQCGSLDDVRLGIDSLDREIIAALGRRLAYVKAAARFKPDEASIAAPQRVAAMLPERRAWASAAGLDPAFIGPLYAQIIQWNIDQQVRHWRHRHGQQEDGQA</sequence>
<dbReference type="InterPro" id="IPR002701">
    <property type="entry name" value="CM_II_prokaryot"/>
</dbReference>
<feature type="domain" description="Chorismate mutase" evidence="4">
    <location>
        <begin position="4"/>
        <end position="94"/>
    </location>
</feature>